<name>A0A3D2BB91_9BACT</name>
<evidence type="ECO:0000313" key="1">
    <source>
        <dbReference type="EMBL" id="BBL02712.1"/>
    </source>
</evidence>
<dbReference type="KEGG" id="acou:A5CBH24_00250"/>
<dbReference type="EMBL" id="AP019735">
    <property type="protein sequence ID" value="BBL02712.1"/>
    <property type="molecule type" value="Genomic_DNA"/>
</dbReference>
<reference evidence="2" key="1">
    <citation type="submission" date="2019-06" db="EMBL/GenBank/DDBJ databases">
        <title>Alistipes onderdonkii subsp. vulgaris subsp. nov., Alistipes dispar sp. nov. and Alistipes communis sp. nov., isolated from human faeces, and creation of Alistipes onderdonkii subsp. onderdonkii subsp. nov.</title>
        <authorList>
            <person name="Sakamoto M."/>
            <person name="Ikeyama N."/>
            <person name="Ogata Y."/>
            <person name="Suda W."/>
            <person name="Iino T."/>
            <person name="Hattori M."/>
            <person name="Ohkuma M."/>
        </authorList>
    </citation>
    <scope>NUCLEOTIDE SEQUENCE [LARGE SCALE GENOMIC DNA]</scope>
    <source>
        <strain evidence="2">5CBH24</strain>
    </source>
</reference>
<dbReference type="GeneID" id="78340747"/>
<dbReference type="OrthoDB" id="9808460at2"/>
<dbReference type="RefSeq" id="WP_019129238.1">
    <property type="nucleotide sequence ID" value="NZ_AP019735.1"/>
</dbReference>
<protein>
    <submittedName>
        <fullName evidence="1">Membrane protein</fullName>
    </submittedName>
</protein>
<sequence>MDVFLSITAFLCCLVGIVGCIVPVLPGPVLSYAGLFCAYACSYSTLTPAEMWLWAGLTAAVTAADYFLPGYMAKLFGGTRAGMVGATVGMIAGLFVGGLIGIVVGPFVGAVAGELLNDRERIGQALVVGVGSFLSFLVGTGIKLVAAVGMLTFVVADTWPALRAWFATVF</sequence>
<evidence type="ECO:0000313" key="2">
    <source>
        <dbReference type="Proteomes" id="UP000318946"/>
    </source>
</evidence>
<dbReference type="Pfam" id="PF04306">
    <property type="entry name" value="DUF456"/>
    <property type="match status" value="1"/>
</dbReference>
<dbReference type="PANTHER" id="PTHR39165:SF1">
    <property type="entry name" value="DUF456 DOMAIN-CONTAINING PROTEIN"/>
    <property type="match status" value="1"/>
</dbReference>
<dbReference type="AlphaFoldDB" id="A0A3D2BB91"/>
<accession>A0A4Y1WP55</accession>
<organism evidence="1 2">
    <name type="scientific">Alistipes communis</name>
    <dbReference type="NCBI Taxonomy" id="2585118"/>
    <lineage>
        <taxon>Bacteria</taxon>
        <taxon>Pseudomonadati</taxon>
        <taxon>Bacteroidota</taxon>
        <taxon>Bacteroidia</taxon>
        <taxon>Bacteroidales</taxon>
        <taxon>Rikenellaceae</taxon>
        <taxon>Alistipes</taxon>
    </lineage>
</organism>
<proteinExistence type="predicted"/>
<dbReference type="STRING" id="1118061.GCA_000311925_00015"/>
<dbReference type="InterPro" id="IPR007403">
    <property type="entry name" value="DUF456"/>
</dbReference>
<keyword evidence="2" id="KW-1185">Reference proteome</keyword>
<gene>
    <name evidence="1" type="ORF">A5CBH24_00250</name>
</gene>
<dbReference type="Proteomes" id="UP000318946">
    <property type="component" value="Chromosome"/>
</dbReference>
<accession>A0A3D2BB91</accession>
<accession>A0A4Y1XS54</accession>
<dbReference type="PANTHER" id="PTHR39165">
    <property type="entry name" value="IG HYPOTHETICAL 17883"/>
    <property type="match status" value="1"/>
</dbReference>